<reference evidence="3" key="1">
    <citation type="submission" date="2025-08" db="UniProtKB">
        <authorList>
            <consortium name="RefSeq"/>
        </authorList>
    </citation>
    <scope>IDENTIFICATION</scope>
</reference>
<feature type="chain" id="PRO_5047000674" evidence="1">
    <location>
        <begin position="20"/>
        <end position="142"/>
    </location>
</feature>
<organism evidence="2 3">
    <name type="scientific">Bicyclus anynana</name>
    <name type="common">Squinting bush brown butterfly</name>
    <dbReference type="NCBI Taxonomy" id="110368"/>
    <lineage>
        <taxon>Eukaryota</taxon>
        <taxon>Metazoa</taxon>
        <taxon>Ecdysozoa</taxon>
        <taxon>Arthropoda</taxon>
        <taxon>Hexapoda</taxon>
        <taxon>Insecta</taxon>
        <taxon>Pterygota</taxon>
        <taxon>Neoptera</taxon>
        <taxon>Endopterygota</taxon>
        <taxon>Lepidoptera</taxon>
        <taxon>Glossata</taxon>
        <taxon>Ditrysia</taxon>
        <taxon>Papilionoidea</taxon>
        <taxon>Nymphalidae</taxon>
        <taxon>Satyrinae</taxon>
        <taxon>Satyrini</taxon>
        <taxon>Mycalesina</taxon>
        <taxon>Bicyclus</taxon>
    </lineage>
</organism>
<evidence type="ECO:0000313" key="3">
    <source>
        <dbReference type="RefSeq" id="XP_023942453.2"/>
    </source>
</evidence>
<dbReference type="AlphaFoldDB" id="A0A6J1NBS1"/>
<feature type="signal peptide" evidence="1">
    <location>
        <begin position="1"/>
        <end position="19"/>
    </location>
</feature>
<sequence length="142" mass="16835">MQYAKWLFISVELLFFVHSGCVDQNKFNKAIKIANDVFGEYYHMFDECINTPMSNQRFMVDNLNSYINDFSKTTVGYAPLFTSNRKFFANMLNTAAFKNMMEKDINTLHLNYLEKMKFCDESVMDQDSLRQFYDKEVDQTKL</sequence>
<dbReference type="GeneID" id="112048973"/>
<evidence type="ECO:0000256" key="1">
    <source>
        <dbReference type="SAM" id="SignalP"/>
    </source>
</evidence>
<accession>A0A6J1NBS1</accession>
<dbReference type="OrthoDB" id="7378754at2759"/>
<evidence type="ECO:0000313" key="2">
    <source>
        <dbReference type="Proteomes" id="UP001652582"/>
    </source>
</evidence>
<keyword evidence="2" id="KW-1185">Reference proteome</keyword>
<gene>
    <name evidence="3" type="primary">LOC112048973</name>
</gene>
<name>A0A6J1NBS1_BICAN</name>
<dbReference type="Proteomes" id="UP001652582">
    <property type="component" value="Chromosome 12"/>
</dbReference>
<proteinExistence type="predicted"/>
<protein>
    <submittedName>
        <fullName evidence="3">Uncharacterized protein LOC112048973</fullName>
    </submittedName>
</protein>
<keyword evidence="1" id="KW-0732">Signal</keyword>
<dbReference type="KEGG" id="bany:112048973"/>
<dbReference type="RefSeq" id="XP_023942453.2">
    <property type="nucleotide sequence ID" value="XM_024086685.2"/>
</dbReference>